<evidence type="ECO:0000256" key="7">
    <source>
        <dbReference type="ARBA" id="ARBA00022679"/>
    </source>
</evidence>
<comment type="cofactor">
    <cofactor evidence="2 12">
        <name>pyridoxal 5'-phosphate</name>
        <dbReference type="ChEBI" id="CHEBI:597326"/>
    </cofactor>
</comment>
<dbReference type="RefSeq" id="WP_136065555.1">
    <property type="nucleotide sequence ID" value="NZ_CAAHFH010000003.1"/>
</dbReference>
<comment type="function">
    <text evidence="12">Allosteric enzyme that catalyzes the rate-limiting step in glycogen catabolism, the phosphorolytic cleavage of glycogen to produce glucose-1-phosphate, and plays a central role in maintaining cellular and organismal glucose homeostasis.</text>
</comment>
<evidence type="ECO:0000256" key="5">
    <source>
        <dbReference type="ARBA" id="ARBA00022600"/>
    </source>
</evidence>
<evidence type="ECO:0000256" key="1">
    <source>
        <dbReference type="ARBA" id="ARBA00001275"/>
    </source>
</evidence>
<evidence type="ECO:0000256" key="8">
    <source>
        <dbReference type="ARBA" id="ARBA00022898"/>
    </source>
</evidence>
<dbReference type="PANTHER" id="PTHR11468:SF3">
    <property type="entry name" value="GLYCOGEN PHOSPHORYLASE, LIVER FORM"/>
    <property type="match status" value="1"/>
</dbReference>
<reference evidence="13 14" key="1">
    <citation type="submission" date="2019-04" db="EMBL/GenBank/DDBJ databases">
        <authorList>
            <person name="Van Vliet M D."/>
        </authorList>
    </citation>
    <scope>NUCLEOTIDE SEQUENCE [LARGE SCALE GENOMIC DNA]</scope>
    <source>
        <strain evidence="13 14">F21</strain>
    </source>
</reference>
<dbReference type="GO" id="GO:0008184">
    <property type="term" value="F:glycogen phosphorylase activity"/>
    <property type="evidence" value="ECO:0007669"/>
    <property type="project" value="InterPro"/>
</dbReference>
<dbReference type="InterPro" id="IPR000811">
    <property type="entry name" value="Glyco_trans_35"/>
</dbReference>
<evidence type="ECO:0000256" key="6">
    <source>
        <dbReference type="ARBA" id="ARBA00022676"/>
    </source>
</evidence>
<dbReference type="Proteomes" id="UP000346198">
    <property type="component" value="Unassembled WGS sequence"/>
</dbReference>
<name>A0A6C2USL0_9BACT</name>
<dbReference type="GO" id="GO:0030170">
    <property type="term" value="F:pyridoxal phosphate binding"/>
    <property type="evidence" value="ECO:0007669"/>
    <property type="project" value="InterPro"/>
</dbReference>
<evidence type="ECO:0000256" key="11">
    <source>
        <dbReference type="PIRSR" id="PIRSR000460-1"/>
    </source>
</evidence>
<dbReference type="NCBIfam" id="TIGR02093">
    <property type="entry name" value="P_ylase"/>
    <property type="match status" value="1"/>
</dbReference>
<evidence type="ECO:0000256" key="2">
    <source>
        <dbReference type="ARBA" id="ARBA00001933"/>
    </source>
</evidence>
<dbReference type="CDD" id="cd04300">
    <property type="entry name" value="GT35_Glycogen_Phosphorylase"/>
    <property type="match status" value="1"/>
</dbReference>
<dbReference type="SUPFAM" id="SSF53756">
    <property type="entry name" value="UDP-Glycosyltransferase/glycogen phosphorylase"/>
    <property type="match status" value="1"/>
</dbReference>
<evidence type="ECO:0000256" key="12">
    <source>
        <dbReference type="RuleBase" id="RU000587"/>
    </source>
</evidence>
<evidence type="ECO:0000256" key="3">
    <source>
        <dbReference type="ARBA" id="ARBA00006047"/>
    </source>
</evidence>
<dbReference type="PROSITE" id="PS00102">
    <property type="entry name" value="PHOSPHORYLASE"/>
    <property type="match status" value="1"/>
</dbReference>
<evidence type="ECO:0000313" key="13">
    <source>
        <dbReference type="EMBL" id="VGO23322.1"/>
    </source>
</evidence>
<keyword evidence="4" id="KW-0597">Phosphoprotein</keyword>
<comment type="similarity">
    <text evidence="3 12">Belongs to the glycogen phosphorylase family.</text>
</comment>
<feature type="modified residue" description="N6-(pyridoxal phosphate)lysine" evidence="11">
    <location>
        <position position="663"/>
    </location>
</feature>
<accession>A0A6C2USL0</accession>
<protein>
    <recommendedName>
        <fullName evidence="12">Alpha-1,4 glucan phosphorylase</fullName>
        <ecNumber evidence="12">2.4.1.1</ecNumber>
    </recommendedName>
</protein>
<dbReference type="PANTHER" id="PTHR11468">
    <property type="entry name" value="GLYCOGEN PHOSPHORYLASE"/>
    <property type="match status" value="1"/>
</dbReference>
<dbReference type="Gene3D" id="3.40.50.2000">
    <property type="entry name" value="Glycogen Phosphorylase B"/>
    <property type="match status" value="2"/>
</dbReference>
<keyword evidence="14" id="KW-1185">Reference proteome</keyword>
<keyword evidence="5" id="KW-0321">Glycogen metabolism</keyword>
<dbReference type="EC" id="2.4.1.1" evidence="12"/>
<keyword evidence="8 11" id="KW-0663">Pyridoxal phosphate</keyword>
<keyword evidence="6 12" id="KW-0328">Glycosyltransferase</keyword>
<keyword evidence="7 12" id="KW-0808">Transferase</keyword>
<comment type="catalytic activity">
    <reaction evidence="1 12">
        <text>[(1-&gt;4)-alpha-D-glucosyl](n) + phosphate = [(1-&gt;4)-alpha-D-glucosyl](n-1) + alpha-D-glucose 1-phosphate</text>
        <dbReference type="Rhea" id="RHEA:41732"/>
        <dbReference type="Rhea" id="RHEA-COMP:9584"/>
        <dbReference type="Rhea" id="RHEA-COMP:9586"/>
        <dbReference type="ChEBI" id="CHEBI:15444"/>
        <dbReference type="ChEBI" id="CHEBI:43474"/>
        <dbReference type="ChEBI" id="CHEBI:58601"/>
        <dbReference type="EC" id="2.4.1.1"/>
    </reaction>
</comment>
<proteinExistence type="inferred from homology"/>
<dbReference type="FunFam" id="3.40.50.2000:FF:000153">
    <property type="entry name" value="Alpha-1,4 glucan phosphorylase"/>
    <property type="match status" value="1"/>
</dbReference>
<evidence type="ECO:0000256" key="9">
    <source>
        <dbReference type="ARBA" id="ARBA00023277"/>
    </source>
</evidence>
<keyword evidence="9 12" id="KW-0119">Carbohydrate metabolism</keyword>
<gene>
    <name evidence="13" type="primary">malP_2</name>
    <name evidence="13" type="ORF">SCARR_05429</name>
</gene>
<dbReference type="PIRSF" id="PIRSF000460">
    <property type="entry name" value="Pprylas_GlgP"/>
    <property type="match status" value="1"/>
</dbReference>
<sequence length="819" mass="94169">MKHFKESITADLLAERALFHLKYSRGKDLRAATTFDKMSCFSHAVRDMAVDGFIATQRKYLDNDVRRVNYLSMEYLIGKMLANNVVALGIVETSKEALKKLDITVEEILELDVEAGLGNGGLGRLAACYLDSLATMELPAYGYGIRYEHGIFRQEFDNGWQCERPDEWLANGYPWELIRPEYTLPVCVYGRVKKNFIPGRGSVDVWEDWQMFEAVPYDVPIIGYGVNTVNMLRLWKSQPAEGFRLDVFNQGDYVRSVEEKNWAENVTKVLYPSDYTYAGKELRLIQEYFLASCSVRDIIRRYKKTHNDFSKFAEKNVVQLNDTHPTLAIVELMRVLHDEEAMPWDKAWDITVNTFCYTNHTLLAEALEKWTVDLLQRVLPRHMQIIYEINHRFLQKLEINFPGDGDLMRAVSLIEEGPHQQVRMANLCVVGSSKVNGVSALHSELLRTKTMPEFDKVYPGKFCNVTNGITHRRWLLKSNPELTGLISDKIGEEWKKDLSLIKTFEDFAKTKAIQKRFMEIKRDNKVELCKVIKELTGEHVSPDSMFDVQIKRLHMYKRQLLKVMHIIYLYQKIKANPKVKIQASTFIFAAKAAPAYLIAKSVIKLINSMADVINHDVDVAGRLKVVFLPDYNVSLAEKIIPAADISEQISTAGLEASGTGNMKLSLNGALTVGTLDGANVEIAQHVGDENIFIFGHRTEELEELRTKGYNPWAYMDKSKDLQNVLEAIRDNIFDPTQPDLFKDIYNDITEHGDFYFYLADFEPYIKCFKKVDKLYETPSKWAEKAILNVARMGWFSSDRSIQNYCDDIWHLERTPIEMV</sequence>
<comment type="function">
    <text evidence="10">Phosphorylase is an important allosteric enzyme in carbohydrate metabolism. Enzymes from different sources differ in their regulatory mechanisms and in their natural substrates. However, all known phosphorylases share catalytic and structural properties.</text>
</comment>
<dbReference type="EMBL" id="CAAHFH010000003">
    <property type="protein sequence ID" value="VGO23322.1"/>
    <property type="molecule type" value="Genomic_DNA"/>
</dbReference>
<dbReference type="FunFam" id="3.40.50.2000:FF:000005">
    <property type="entry name" value="Alpha-1,4 glucan phosphorylase"/>
    <property type="match status" value="1"/>
</dbReference>
<evidence type="ECO:0000256" key="4">
    <source>
        <dbReference type="ARBA" id="ARBA00022553"/>
    </source>
</evidence>
<dbReference type="Pfam" id="PF00343">
    <property type="entry name" value="Phosphorylase"/>
    <property type="match status" value="1"/>
</dbReference>
<evidence type="ECO:0000313" key="14">
    <source>
        <dbReference type="Proteomes" id="UP000346198"/>
    </source>
</evidence>
<dbReference type="InterPro" id="IPR035090">
    <property type="entry name" value="Pyridoxal_P_attach_site"/>
</dbReference>
<evidence type="ECO:0000256" key="10">
    <source>
        <dbReference type="ARBA" id="ARBA00025174"/>
    </source>
</evidence>
<dbReference type="AlphaFoldDB" id="A0A6C2USL0"/>
<dbReference type="InterPro" id="IPR011833">
    <property type="entry name" value="Glycg_phsphrylas"/>
</dbReference>
<dbReference type="GO" id="GO:0005980">
    <property type="term" value="P:glycogen catabolic process"/>
    <property type="evidence" value="ECO:0007669"/>
    <property type="project" value="TreeGrafter"/>
</dbReference>
<dbReference type="GO" id="GO:0005737">
    <property type="term" value="C:cytoplasm"/>
    <property type="evidence" value="ECO:0007669"/>
    <property type="project" value="TreeGrafter"/>
</dbReference>
<organism evidence="13 14">
    <name type="scientific">Pontiella sulfatireligans</name>
    <dbReference type="NCBI Taxonomy" id="2750658"/>
    <lineage>
        <taxon>Bacteria</taxon>
        <taxon>Pseudomonadati</taxon>
        <taxon>Kiritimatiellota</taxon>
        <taxon>Kiritimatiellia</taxon>
        <taxon>Kiritimatiellales</taxon>
        <taxon>Pontiellaceae</taxon>
        <taxon>Pontiella</taxon>
    </lineage>
</organism>